<proteinExistence type="inferred from homology"/>
<dbReference type="EC" id="3.4.16.4" evidence="4"/>
<feature type="signal peptide" evidence="3">
    <location>
        <begin position="1"/>
        <end position="22"/>
    </location>
</feature>
<dbReference type="OrthoDB" id="9802627at2"/>
<dbReference type="Pfam" id="PF02113">
    <property type="entry name" value="Peptidase_S13"/>
    <property type="match status" value="1"/>
</dbReference>
<dbReference type="Gene3D" id="3.50.80.20">
    <property type="entry name" value="D-Ala-D-Ala carboxypeptidase C, peptidase S13"/>
    <property type="match status" value="1"/>
</dbReference>
<keyword evidence="4" id="KW-0121">Carboxypeptidase</keyword>
<dbReference type="GO" id="GO:0006508">
    <property type="term" value="P:proteolysis"/>
    <property type="evidence" value="ECO:0007669"/>
    <property type="project" value="InterPro"/>
</dbReference>
<dbReference type="Proteomes" id="UP000285190">
    <property type="component" value="Unassembled WGS sequence"/>
</dbReference>
<gene>
    <name evidence="4" type="primary">dacB</name>
    <name evidence="4" type="ORF">D3870_04050</name>
</gene>
<evidence type="ECO:0000313" key="4">
    <source>
        <dbReference type="EMBL" id="RJG05298.1"/>
    </source>
</evidence>
<reference evidence="4 5" key="1">
    <citation type="submission" date="2018-09" db="EMBL/GenBank/DDBJ databases">
        <authorList>
            <person name="Zhu H."/>
        </authorList>
    </citation>
    <scope>NUCLEOTIDE SEQUENCE [LARGE SCALE GENOMIC DNA]</scope>
    <source>
        <strain evidence="4 5">K2R10-39</strain>
    </source>
</reference>
<dbReference type="Gene3D" id="3.40.710.10">
    <property type="entry name" value="DD-peptidase/beta-lactamase superfamily"/>
    <property type="match status" value="2"/>
</dbReference>
<name>A0A418WYH2_9BURK</name>
<keyword evidence="5" id="KW-1185">Reference proteome</keyword>
<evidence type="ECO:0000256" key="2">
    <source>
        <dbReference type="ARBA" id="ARBA00022801"/>
    </source>
</evidence>
<comment type="caution">
    <text evidence="4">The sequence shown here is derived from an EMBL/GenBank/DDBJ whole genome shotgun (WGS) entry which is preliminary data.</text>
</comment>
<sequence length="470" mass="51124">MQILKRLTAACFLFVIAGAALAQNLPPVVSDALKKAEIPPYAIGVYVQQVDGGPVMTASNWGAPLSPASTMKLVTTGAALDILGPAFTWKTQAYADGRQAGEVLHGDLIIKGSGDPKLVVENLWLFLRRIRAQGIREIRGNLLLDRSAFEEAAYDPASFDNDPLKPYNAGPDALLLNYKALSFRFVPDQTAGLVRLTMEPPVDGFPVHSPSLANGECGDWRARLQPEFNGEGARFDGVFSTACGEKAWFIHPYQMTHAQYFGGVFRRIWAELGGTLTGEVRSGIVPPTARLVTEWQSPPLSEIIRDINKYSNNVMARQLLLTIGNQALQLPATPERGAAVVKRWLAKKRIEAPELAIDNGSGLSRTERISALTLGHLLAAAYQSPTMPEFIASMPLIGLDGTMRKRLTMQTVAGNGHIKTGTLEGVRAIAGYVLGASGKRYVVVFLINHRNAERGQQAQDALLQWVFERG</sequence>
<dbReference type="AlphaFoldDB" id="A0A418WYH2"/>
<dbReference type="PANTHER" id="PTHR30023">
    <property type="entry name" value="D-ALANYL-D-ALANINE CARBOXYPEPTIDASE"/>
    <property type="match status" value="1"/>
</dbReference>
<dbReference type="GO" id="GO:0009002">
    <property type="term" value="F:serine-type D-Ala-D-Ala carboxypeptidase activity"/>
    <property type="evidence" value="ECO:0007669"/>
    <property type="project" value="UniProtKB-EC"/>
</dbReference>
<dbReference type="GO" id="GO:0000270">
    <property type="term" value="P:peptidoglycan metabolic process"/>
    <property type="evidence" value="ECO:0007669"/>
    <property type="project" value="TreeGrafter"/>
</dbReference>
<dbReference type="PANTHER" id="PTHR30023:SF0">
    <property type="entry name" value="PENICILLIN-SENSITIVE CARBOXYPEPTIDASE A"/>
    <property type="match status" value="1"/>
</dbReference>
<accession>A0A418WYH2</accession>
<evidence type="ECO:0000256" key="3">
    <source>
        <dbReference type="SAM" id="SignalP"/>
    </source>
</evidence>
<dbReference type="SUPFAM" id="SSF56601">
    <property type="entry name" value="beta-lactamase/transpeptidase-like"/>
    <property type="match status" value="1"/>
</dbReference>
<dbReference type="NCBIfam" id="TIGR00666">
    <property type="entry name" value="PBP4"/>
    <property type="match status" value="1"/>
</dbReference>
<dbReference type="InterPro" id="IPR000667">
    <property type="entry name" value="Peptidase_S13"/>
</dbReference>
<dbReference type="EMBL" id="QYUN01000002">
    <property type="protein sequence ID" value="RJG05298.1"/>
    <property type="molecule type" value="Genomic_DNA"/>
</dbReference>
<evidence type="ECO:0000313" key="5">
    <source>
        <dbReference type="Proteomes" id="UP000285190"/>
    </source>
</evidence>
<dbReference type="InterPro" id="IPR012338">
    <property type="entry name" value="Beta-lactam/transpept-like"/>
</dbReference>
<keyword evidence="2 4" id="KW-0378">Hydrolase</keyword>
<protein>
    <submittedName>
        <fullName evidence="4">D-alanyl-D-alanine carboxypeptidase/D-alanyl-D-alanine-endopeptidase</fullName>
        <ecNumber evidence="4">3.4.16.4</ecNumber>
    </submittedName>
</protein>
<evidence type="ECO:0000256" key="1">
    <source>
        <dbReference type="ARBA" id="ARBA00006096"/>
    </source>
</evidence>
<keyword evidence="3" id="KW-0732">Signal</keyword>
<feature type="chain" id="PRO_5019572999" evidence="3">
    <location>
        <begin position="23"/>
        <end position="470"/>
    </location>
</feature>
<dbReference type="RefSeq" id="WP_119736877.1">
    <property type="nucleotide sequence ID" value="NZ_QYUN01000002.1"/>
</dbReference>
<comment type="similarity">
    <text evidence="1">Belongs to the peptidase S13 family.</text>
</comment>
<dbReference type="PRINTS" id="PR00922">
    <property type="entry name" value="DADACBPTASE3"/>
</dbReference>
<organism evidence="4 5">
    <name type="scientific">Noviherbaspirillum cavernae</name>
    <dbReference type="NCBI Taxonomy" id="2320862"/>
    <lineage>
        <taxon>Bacteria</taxon>
        <taxon>Pseudomonadati</taxon>
        <taxon>Pseudomonadota</taxon>
        <taxon>Betaproteobacteria</taxon>
        <taxon>Burkholderiales</taxon>
        <taxon>Oxalobacteraceae</taxon>
        <taxon>Noviherbaspirillum</taxon>
    </lineage>
</organism>
<keyword evidence="4" id="KW-0645">Protease</keyword>